<accession>Q4N6X6</accession>
<gene>
    <name evidence="2" type="ordered locus">TP01_1044</name>
</gene>
<dbReference type="STRING" id="5875.Q4N6X6"/>
<organism evidence="2 3">
    <name type="scientific">Theileria parva</name>
    <name type="common">East coast fever infection agent</name>
    <dbReference type="NCBI Taxonomy" id="5875"/>
    <lineage>
        <taxon>Eukaryota</taxon>
        <taxon>Sar</taxon>
        <taxon>Alveolata</taxon>
        <taxon>Apicomplexa</taxon>
        <taxon>Aconoidasida</taxon>
        <taxon>Piroplasmida</taxon>
        <taxon>Theileriidae</taxon>
        <taxon>Theileria</taxon>
    </lineage>
</organism>
<protein>
    <submittedName>
        <fullName evidence="2">Uncharacterized protein</fullName>
    </submittedName>
</protein>
<keyword evidence="1" id="KW-0732">Signal</keyword>
<dbReference type="RefSeq" id="XP_766565.1">
    <property type="nucleotide sequence ID" value="XM_761472.1"/>
</dbReference>
<evidence type="ECO:0000256" key="1">
    <source>
        <dbReference type="SAM" id="SignalP"/>
    </source>
</evidence>
<dbReference type="KEGG" id="tpv:TP01_1044"/>
<dbReference type="AlphaFoldDB" id="Q4N6X6"/>
<proteinExistence type="predicted"/>
<feature type="signal peptide" evidence="1">
    <location>
        <begin position="1"/>
        <end position="22"/>
    </location>
</feature>
<reference evidence="2 3" key="1">
    <citation type="journal article" date="2005" name="Science">
        <title>Genome sequence of Theileria parva, a bovine pathogen that transforms lymphocytes.</title>
        <authorList>
            <person name="Gardner M.J."/>
            <person name="Bishop R."/>
            <person name="Shah T."/>
            <person name="de Villiers E.P."/>
            <person name="Carlton J.M."/>
            <person name="Hall N."/>
            <person name="Ren Q."/>
            <person name="Paulsen I.T."/>
            <person name="Pain A."/>
            <person name="Berriman M."/>
            <person name="Wilson R.J.M."/>
            <person name="Sato S."/>
            <person name="Ralph S.A."/>
            <person name="Mann D.J."/>
            <person name="Xiong Z."/>
            <person name="Shallom S.J."/>
            <person name="Weidman J."/>
            <person name="Jiang L."/>
            <person name="Lynn J."/>
            <person name="Weaver B."/>
            <person name="Shoaibi A."/>
            <person name="Domingo A.R."/>
            <person name="Wasawo D."/>
            <person name="Crabtree J."/>
            <person name="Wortman J.R."/>
            <person name="Haas B."/>
            <person name="Angiuoli S.V."/>
            <person name="Creasy T.H."/>
            <person name="Lu C."/>
            <person name="Suh B."/>
            <person name="Silva J.C."/>
            <person name="Utterback T.R."/>
            <person name="Feldblyum T.V."/>
            <person name="Pertea M."/>
            <person name="Allen J."/>
            <person name="Nierman W.C."/>
            <person name="Taracha E.L.N."/>
            <person name="Salzberg S.L."/>
            <person name="White O.R."/>
            <person name="Fitzhugh H.A."/>
            <person name="Morzaria S."/>
            <person name="Venter J.C."/>
            <person name="Fraser C.M."/>
            <person name="Nene V."/>
        </authorList>
    </citation>
    <scope>NUCLEOTIDE SEQUENCE [LARGE SCALE GENOMIC DNA]</scope>
    <source>
        <strain evidence="2 3">Muguga</strain>
    </source>
</reference>
<name>Q4N6X6_THEPA</name>
<dbReference type="VEuPathDB" id="PiroplasmaDB:TpMuguga_01g01044"/>
<evidence type="ECO:0000313" key="3">
    <source>
        <dbReference type="Proteomes" id="UP000001949"/>
    </source>
</evidence>
<sequence length="873" mass="101492">MISKLHIFVFFCFIIKFGLLSSTETDIIKKVPEAHMYPRSLKQYLADLDCKSKYPGSVARCNETTKNCKCIKKTFSSNSLANSCIYGYDLVECIGSTYKDRKFTLERRPNFDVTKFCPAHKNSTYDDKPLAEDKEIIISQSDLYDTFIKKTARVSDRKIEEILKTFGKNPVNDMFSDLYYYNTNKQENTEDVEEYKHKDETDYCEYFKTIKEIHGLDFSRGKCPGSLKKCYPEEPYSNCKFVKKRYYKPKSKEFYLEFEAFSLSSIFSVYLEKENNRCGQGEGNAKNEEERYKFFKVKIYNEIDFPPRRFFNLGPFGPFKDIGKMKVCACLNYTEKDKKYSCLKLQDYGLEIGELIINDEISFENNEIDILKEVEVQLDNQKAFMIESSLINGDCTNISEKYKIDWEKSTVKKMPNLSKHMLHKKNNRLEDKAVFEPYQAGKYNVCFINVDNALITTHQYVYIVKGAKNNVTSMTYSNSKGQLVVQPILVELLGMNKNDVELIYISDSKSECNSTVSGSYKGNVYEYNAPNKTDETKFLLYTGLEVGEEKYFTEKLICARYRNETNDSAVGHVYKKNFVDFDHGNFDKVLGLDGTRHDSMYNYEIKNRSVFKAWIEKFKSSTNEEKSIIKDTDADDLFNKYFEIIHFRTFDQMNLVTLWITNKEEIQVFPVYKLTLESPTKIRMAVISEKIYWYVLMIDKRLIVKYDCTEIKNKYTLDEVTKYNIHILHNPADFELLQNGDKLRIVVIDSYVSCILLLDESLVTVKSLCKGNKDAKIVNPISLSCIISVDQSNVFNCFVIENITDEIVWVTVNIDNDELKYISRYTTGTQVHDLDPLLGSIVSIESLNYSDTNQSSILLFIIRVSPYLSVNHF</sequence>
<comment type="caution">
    <text evidence="2">The sequence shown here is derived from an EMBL/GenBank/DDBJ whole genome shotgun (WGS) entry which is preliminary data.</text>
</comment>
<keyword evidence="3" id="KW-1185">Reference proteome</keyword>
<dbReference type="EMBL" id="AAGK01000001">
    <property type="protein sequence ID" value="EAN34282.1"/>
    <property type="molecule type" value="Genomic_DNA"/>
</dbReference>
<dbReference type="GeneID" id="3502934"/>
<dbReference type="eggNOG" id="KOG1217">
    <property type="taxonomic scope" value="Eukaryota"/>
</dbReference>
<dbReference type="Proteomes" id="UP000001949">
    <property type="component" value="Unassembled WGS sequence"/>
</dbReference>
<evidence type="ECO:0000313" key="2">
    <source>
        <dbReference type="EMBL" id="EAN34282.1"/>
    </source>
</evidence>
<feature type="chain" id="PRO_5004241649" evidence="1">
    <location>
        <begin position="23"/>
        <end position="873"/>
    </location>
</feature>
<dbReference type="InParanoid" id="Q4N6X6"/>